<dbReference type="EMBL" id="CM009304">
    <property type="protein sequence ID" value="PNT00887.1"/>
    <property type="molecule type" value="Genomic_DNA"/>
</dbReference>
<reference evidence="2 3" key="1">
    <citation type="journal article" date="2006" name="Science">
        <title>The genome of black cottonwood, Populus trichocarpa (Torr. &amp; Gray).</title>
        <authorList>
            <person name="Tuskan G.A."/>
            <person name="Difazio S."/>
            <person name="Jansson S."/>
            <person name="Bohlmann J."/>
            <person name="Grigoriev I."/>
            <person name="Hellsten U."/>
            <person name="Putnam N."/>
            <person name="Ralph S."/>
            <person name="Rombauts S."/>
            <person name="Salamov A."/>
            <person name="Schein J."/>
            <person name="Sterck L."/>
            <person name="Aerts A."/>
            <person name="Bhalerao R.R."/>
            <person name="Bhalerao R.P."/>
            <person name="Blaudez D."/>
            <person name="Boerjan W."/>
            <person name="Brun A."/>
            <person name="Brunner A."/>
            <person name="Busov V."/>
            <person name="Campbell M."/>
            <person name="Carlson J."/>
            <person name="Chalot M."/>
            <person name="Chapman J."/>
            <person name="Chen G.L."/>
            <person name="Cooper D."/>
            <person name="Coutinho P.M."/>
            <person name="Couturier J."/>
            <person name="Covert S."/>
            <person name="Cronk Q."/>
            <person name="Cunningham R."/>
            <person name="Davis J."/>
            <person name="Degroeve S."/>
            <person name="Dejardin A."/>
            <person name="Depamphilis C."/>
            <person name="Detter J."/>
            <person name="Dirks B."/>
            <person name="Dubchak I."/>
            <person name="Duplessis S."/>
            <person name="Ehlting J."/>
            <person name="Ellis B."/>
            <person name="Gendler K."/>
            <person name="Goodstein D."/>
            <person name="Gribskov M."/>
            <person name="Grimwood J."/>
            <person name="Groover A."/>
            <person name="Gunter L."/>
            <person name="Hamberger B."/>
            <person name="Heinze B."/>
            <person name="Helariutta Y."/>
            <person name="Henrissat B."/>
            <person name="Holligan D."/>
            <person name="Holt R."/>
            <person name="Huang W."/>
            <person name="Islam-Faridi N."/>
            <person name="Jones S."/>
            <person name="Jones-Rhoades M."/>
            <person name="Jorgensen R."/>
            <person name="Joshi C."/>
            <person name="Kangasjarvi J."/>
            <person name="Karlsson J."/>
            <person name="Kelleher C."/>
            <person name="Kirkpatrick R."/>
            <person name="Kirst M."/>
            <person name="Kohler A."/>
            <person name="Kalluri U."/>
            <person name="Larimer F."/>
            <person name="Leebens-Mack J."/>
            <person name="Leple J.C."/>
            <person name="Locascio P."/>
            <person name="Lou Y."/>
            <person name="Lucas S."/>
            <person name="Martin F."/>
            <person name="Montanini B."/>
            <person name="Napoli C."/>
            <person name="Nelson D.R."/>
            <person name="Nelson C."/>
            <person name="Nieminen K."/>
            <person name="Nilsson O."/>
            <person name="Pereda V."/>
            <person name="Peter G."/>
            <person name="Philippe R."/>
            <person name="Pilate G."/>
            <person name="Poliakov A."/>
            <person name="Razumovskaya J."/>
            <person name="Richardson P."/>
            <person name="Rinaldi C."/>
            <person name="Ritland K."/>
            <person name="Rouze P."/>
            <person name="Ryaboy D."/>
            <person name="Schmutz J."/>
            <person name="Schrader J."/>
            <person name="Segerman B."/>
            <person name="Shin H."/>
            <person name="Siddiqui A."/>
            <person name="Sterky F."/>
            <person name="Terry A."/>
            <person name="Tsai C.J."/>
            <person name="Uberbacher E."/>
            <person name="Unneberg P."/>
            <person name="Vahala J."/>
            <person name="Wall K."/>
            <person name="Wessler S."/>
            <person name="Yang G."/>
            <person name="Yin T."/>
            <person name="Douglas C."/>
            <person name="Marra M."/>
            <person name="Sandberg G."/>
            <person name="Van de Peer Y."/>
            <person name="Rokhsar D."/>
        </authorList>
    </citation>
    <scope>NUCLEOTIDE SEQUENCE [LARGE SCALE GENOMIC DNA]</scope>
    <source>
        <strain evidence="3">cv. Nisqually</strain>
    </source>
</reference>
<gene>
    <name evidence="2" type="ORF">POPTR_015G072300</name>
</gene>
<proteinExistence type="predicted"/>
<evidence type="ECO:0000313" key="3">
    <source>
        <dbReference type="Proteomes" id="UP000006729"/>
    </source>
</evidence>
<name>A0A2K1XJD5_POPTR</name>
<dbReference type="Proteomes" id="UP000006729">
    <property type="component" value="Chromosome 15"/>
</dbReference>
<sequence length="79" mass="9242">MPCFFFSFLASYCQLCLQADAQEFGNHYIRTLVNYFNLIMKLLLAALHNYLTFLLMVPVDTIHRSCCLQGIEEQIYQNP</sequence>
<keyword evidence="1" id="KW-0732">Signal</keyword>
<dbReference type="AlphaFoldDB" id="A0A2K1XJD5"/>
<evidence type="ECO:0000313" key="2">
    <source>
        <dbReference type="EMBL" id="PNT00887.1"/>
    </source>
</evidence>
<evidence type="ECO:0000256" key="1">
    <source>
        <dbReference type="SAM" id="SignalP"/>
    </source>
</evidence>
<protein>
    <recommendedName>
        <fullName evidence="4">Secreted protein</fullName>
    </recommendedName>
</protein>
<feature type="signal peptide" evidence="1">
    <location>
        <begin position="1"/>
        <end position="21"/>
    </location>
</feature>
<evidence type="ECO:0008006" key="4">
    <source>
        <dbReference type="Google" id="ProtNLM"/>
    </source>
</evidence>
<organism evidence="2 3">
    <name type="scientific">Populus trichocarpa</name>
    <name type="common">Western balsam poplar</name>
    <name type="synonym">Populus balsamifera subsp. trichocarpa</name>
    <dbReference type="NCBI Taxonomy" id="3694"/>
    <lineage>
        <taxon>Eukaryota</taxon>
        <taxon>Viridiplantae</taxon>
        <taxon>Streptophyta</taxon>
        <taxon>Embryophyta</taxon>
        <taxon>Tracheophyta</taxon>
        <taxon>Spermatophyta</taxon>
        <taxon>Magnoliopsida</taxon>
        <taxon>eudicotyledons</taxon>
        <taxon>Gunneridae</taxon>
        <taxon>Pentapetalae</taxon>
        <taxon>rosids</taxon>
        <taxon>fabids</taxon>
        <taxon>Malpighiales</taxon>
        <taxon>Salicaceae</taxon>
        <taxon>Saliceae</taxon>
        <taxon>Populus</taxon>
    </lineage>
</organism>
<keyword evidence="3" id="KW-1185">Reference proteome</keyword>
<feature type="chain" id="PRO_5014433855" description="Secreted protein" evidence="1">
    <location>
        <begin position="22"/>
        <end position="79"/>
    </location>
</feature>
<dbReference type="InParanoid" id="A0A2K1XJD5"/>
<accession>A0A2K1XJD5</accession>